<evidence type="ECO:0000256" key="3">
    <source>
        <dbReference type="SAM" id="MobiDB-lite"/>
    </source>
</evidence>
<feature type="coiled-coil region" evidence="2">
    <location>
        <begin position="264"/>
        <end position="326"/>
    </location>
</feature>
<dbReference type="OrthoDB" id="3549872at2759"/>
<feature type="domain" description="Rootletin-like coiled-coil" evidence="4">
    <location>
        <begin position="1"/>
        <end position="87"/>
    </location>
</feature>
<keyword evidence="1 2" id="KW-0175">Coiled coil</keyword>
<feature type="compositionally biased region" description="Low complexity" evidence="3">
    <location>
        <begin position="660"/>
        <end position="671"/>
    </location>
</feature>
<evidence type="ECO:0000313" key="6">
    <source>
        <dbReference type="Proteomes" id="UP000319801"/>
    </source>
</evidence>
<feature type="coiled-coil region" evidence="2">
    <location>
        <begin position="6"/>
        <end position="40"/>
    </location>
</feature>
<evidence type="ECO:0000313" key="5">
    <source>
        <dbReference type="EMBL" id="TTV75068.1"/>
    </source>
</evidence>
<protein>
    <submittedName>
        <fullName evidence="5">Rootletin</fullName>
    </submittedName>
</protein>
<feature type="region of interest" description="Disordered" evidence="3">
    <location>
        <begin position="629"/>
        <end position="700"/>
    </location>
</feature>
<dbReference type="Proteomes" id="UP000319801">
    <property type="component" value="Unassembled WGS sequence"/>
</dbReference>
<accession>A0A556VVI4</accession>
<keyword evidence="6" id="KW-1185">Reference proteome</keyword>
<dbReference type="EMBL" id="VCAZ01000298">
    <property type="protein sequence ID" value="TTV75068.1"/>
    <property type="molecule type" value="Genomic_DNA"/>
</dbReference>
<proteinExistence type="predicted"/>
<dbReference type="InterPro" id="IPR055167">
    <property type="entry name" value="Rootletin-like_CC"/>
</dbReference>
<organism evidence="5 6">
    <name type="scientific">Bagarius yarrelli</name>
    <name type="common">Goonch</name>
    <name type="synonym">Bagrus yarrelli</name>
    <dbReference type="NCBI Taxonomy" id="175774"/>
    <lineage>
        <taxon>Eukaryota</taxon>
        <taxon>Metazoa</taxon>
        <taxon>Chordata</taxon>
        <taxon>Craniata</taxon>
        <taxon>Vertebrata</taxon>
        <taxon>Euteleostomi</taxon>
        <taxon>Actinopterygii</taxon>
        <taxon>Neopterygii</taxon>
        <taxon>Teleostei</taxon>
        <taxon>Ostariophysi</taxon>
        <taxon>Siluriformes</taxon>
        <taxon>Sisoridae</taxon>
        <taxon>Sisorinae</taxon>
        <taxon>Bagarius</taxon>
    </lineage>
</organism>
<comment type="caution">
    <text evidence="5">The sequence shown here is derived from an EMBL/GenBank/DDBJ whole genome shotgun (WGS) entry which is preliminary data.</text>
</comment>
<name>A0A556VVI4_BAGYA</name>
<evidence type="ECO:0000256" key="2">
    <source>
        <dbReference type="SAM" id="Coils"/>
    </source>
</evidence>
<sequence length="863" mass="98997">MLREQLEQAGLANEALSQDIRRLTADWTKAREELEQKESDWRREEESFHNYFSTEHSRLLALWRQVEVKGRLQTAQSSIQQLRKQQGEAESGRREAELHLQAMQGERDDAQRERETAVRERDRLRQERDKLLSETECVQQSVQALQTKLQLLQMDCERLQQAADELVRLEQERLELDSTRLSLHQSLQESEQTRAGLEAELQVLRMDRQKLQNKVTQLCDEVSCLGAELGVIRGEGERRGVALEEAGRGRAELARERAGLVVQLTASERDNAALTEELAAHRVEKEALETSLFELQQQLMQSDLRREQLEKEIHEAQLSLRNALSDQQEELERLFNDKALSLKETEKVMLSEKVCSLQAELSSVHLELEKLSRETQHLKEQERTAVGAVNKELQELRLQLEDTVSSNRRELRRLQEKCTEEHIRADNTLRELEECRALLSASEENRDTMRRDLLDTEIRLSQLRDTGEGHRRDTVELRRFLCDVTKEKDALNQSNSQLREALRSAESERISVKRQCEEKEQRVAVLEETLASAQKEVGDLRSCLRERDASSQLQEARSSEKKLQDELRNLSLRAQSGVEASAQVQLQLSEAQGRLSATEAELTRSEAARRDLEFRLASLQSALTRTLGIGAGGRGLRGRSPAGSAHSSLISVVMPRRRSVSPTRTSLSPPKDVVDKSSKSSPDNTSISCPLSPERGDTPIPLMQPDLDPETLRSGLRDFLQELREAQRERTLRLRSAALCDAQRSLQTAQTERVCVEERVCVLQRAVALLETEKKDAERQAVRLEKDKNALRNTLEKEAELLRASQRELERLRANQREAERTLTNRERAHRQRVKGLEEQVSTLKEQLQHELRRRHPSLPLSN</sequence>
<dbReference type="PANTHER" id="PTHR23159:SF63">
    <property type="entry name" value="CILIARY ROOTLET COILED-COIL, ROOTLETIN FAMILY MEMBER 2"/>
    <property type="match status" value="1"/>
</dbReference>
<evidence type="ECO:0000259" key="4">
    <source>
        <dbReference type="Pfam" id="PF15035"/>
    </source>
</evidence>
<evidence type="ECO:0000256" key="1">
    <source>
        <dbReference type="ARBA" id="ARBA00023054"/>
    </source>
</evidence>
<dbReference type="AlphaFoldDB" id="A0A556VVI4"/>
<feature type="coiled-coil region" evidence="2">
    <location>
        <begin position="361"/>
        <end position="452"/>
    </location>
</feature>
<reference evidence="5 6" key="1">
    <citation type="journal article" date="2019" name="Genome Biol. Evol.">
        <title>Whole-Genome Sequencing of the Giant Devil Catfish, Bagarius yarrelli.</title>
        <authorList>
            <person name="Jiang W."/>
            <person name="Lv Y."/>
            <person name="Cheng L."/>
            <person name="Yang K."/>
            <person name="Chao B."/>
            <person name="Wang X."/>
            <person name="Li Y."/>
            <person name="Pan X."/>
            <person name="You X."/>
            <person name="Zhang Y."/>
            <person name="Yang J."/>
            <person name="Li J."/>
            <person name="Zhang X."/>
            <person name="Liu S."/>
            <person name="Sun C."/>
            <person name="Yang J."/>
            <person name="Shi Q."/>
        </authorList>
    </citation>
    <scope>NUCLEOTIDE SEQUENCE [LARGE SCALE GENOMIC DNA]</scope>
    <source>
        <strain evidence="5">JWS20170419001</strain>
        <tissue evidence="5">Muscle</tissue>
    </source>
</reference>
<feature type="coiled-coil region" evidence="2">
    <location>
        <begin position="488"/>
        <end position="608"/>
    </location>
</feature>
<feature type="compositionally biased region" description="Basic and acidic residues" evidence="3">
    <location>
        <begin position="813"/>
        <end position="827"/>
    </location>
</feature>
<gene>
    <name evidence="5" type="ORF">Baya_16353</name>
</gene>
<feature type="coiled-coil region" evidence="2">
    <location>
        <begin position="93"/>
        <end position="221"/>
    </location>
</feature>
<dbReference type="PANTHER" id="PTHR23159">
    <property type="entry name" value="CENTROSOMAL PROTEIN 2"/>
    <property type="match status" value="1"/>
</dbReference>
<feature type="region of interest" description="Disordered" evidence="3">
    <location>
        <begin position="813"/>
        <end position="839"/>
    </location>
</feature>
<dbReference type="Pfam" id="PF15035">
    <property type="entry name" value="Rootletin"/>
    <property type="match status" value="1"/>
</dbReference>